<dbReference type="EC" id="2.7.1.25" evidence="3 10"/>
<dbReference type="OrthoDB" id="506431at2759"/>
<proteinExistence type="inferred from homology"/>
<dbReference type="InterPro" id="IPR002891">
    <property type="entry name" value="APS"/>
</dbReference>
<dbReference type="GO" id="GO:0070814">
    <property type="term" value="P:hydrogen sulfide biosynthetic process"/>
    <property type="evidence" value="ECO:0007669"/>
    <property type="project" value="UniProtKB-UniPathway"/>
</dbReference>
<dbReference type="NCBIfam" id="NF003013">
    <property type="entry name" value="PRK03846.1"/>
    <property type="match status" value="1"/>
</dbReference>
<keyword evidence="8 10" id="KW-0067">ATP-binding</keyword>
<evidence type="ECO:0000256" key="5">
    <source>
        <dbReference type="ARBA" id="ARBA00022679"/>
    </source>
</evidence>
<dbReference type="NCBIfam" id="TIGR00455">
    <property type="entry name" value="apsK"/>
    <property type="match status" value="1"/>
</dbReference>
<sequence length="302" mass="33290">MVVMGVLVPVCVFGFGHGFYSRRIGRSRSNCGGGIVRYGLRITQMEGFKDVCCQTVGGESVSSSDGKQQLKENLGFSNHIADHHISGSERQNHLMTSTVGMSTNILWHDCPVGKVERQKLLGQKGCVIWITGLSGSGKSTLACALSRELHCQGFLTYVLDGDNVRHGLCQDLGFKQEDRAENIRRIGEVAKLFADAGIICIASLISPYRRDRDACRELLPQGTFIEVFMDMPLEICETRDSKGLYKLARAGKIKGFTGIDDPYEPPLNCEVTVEVKDGQCPSPVTMAKQVMLYLNDNDFLKD</sequence>
<evidence type="ECO:0000256" key="9">
    <source>
        <dbReference type="ARBA" id="ARBA00023192"/>
    </source>
</evidence>
<dbReference type="GO" id="GO:0005524">
    <property type="term" value="F:ATP binding"/>
    <property type="evidence" value="ECO:0007669"/>
    <property type="project" value="UniProtKB-KW"/>
</dbReference>
<keyword evidence="7 10" id="KW-0418">Kinase</keyword>
<comment type="catalytic activity">
    <reaction evidence="10">
        <text>adenosine 5'-phosphosulfate + ATP = 3'-phosphoadenylyl sulfate + ADP + H(+)</text>
        <dbReference type="Rhea" id="RHEA:24152"/>
        <dbReference type="ChEBI" id="CHEBI:15378"/>
        <dbReference type="ChEBI" id="CHEBI:30616"/>
        <dbReference type="ChEBI" id="CHEBI:58243"/>
        <dbReference type="ChEBI" id="CHEBI:58339"/>
        <dbReference type="ChEBI" id="CHEBI:456216"/>
        <dbReference type="EC" id="2.7.1.25"/>
    </reaction>
</comment>
<name>A0A0K9NT00_ZOSMR</name>
<evidence type="ECO:0000313" key="13">
    <source>
        <dbReference type="Proteomes" id="UP000036987"/>
    </source>
</evidence>
<evidence type="ECO:0000259" key="11">
    <source>
        <dbReference type="Pfam" id="PF01583"/>
    </source>
</evidence>
<dbReference type="CDD" id="cd02027">
    <property type="entry name" value="APSK"/>
    <property type="match status" value="1"/>
</dbReference>
<comment type="function">
    <text evidence="10">Catalyzes the synthesis of activated sulfate.</text>
</comment>
<organism evidence="12 13">
    <name type="scientific">Zostera marina</name>
    <name type="common">Eelgrass</name>
    <dbReference type="NCBI Taxonomy" id="29655"/>
    <lineage>
        <taxon>Eukaryota</taxon>
        <taxon>Viridiplantae</taxon>
        <taxon>Streptophyta</taxon>
        <taxon>Embryophyta</taxon>
        <taxon>Tracheophyta</taxon>
        <taxon>Spermatophyta</taxon>
        <taxon>Magnoliopsida</taxon>
        <taxon>Liliopsida</taxon>
        <taxon>Zosteraceae</taxon>
        <taxon>Zostera</taxon>
    </lineage>
</organism>
<dbReference type="STRING" id="29655.A0A0K9NT00"/>
<evidence type="ECO:0000256" key="6">
    <source>
        <dbReference type="ARBA" id="ARBA00022741"/>
    </source>
</evidence>
<evidence type="ECO:0000256" key="4">
    <source>
        <dbReference type="ARBA" id="ARBA00022605"/>
    </source>
</evidence>
<keyword evidence="6 10" id="KW-0547">Nucleotide-binding</keyword>
<dbReference type="PANTHER" id="PTHR11055:SF1">
    <property type="entry name" value="PAPS SYNTHETASE, ISOFORM D"/>
    <property type="match status" value="1"/>
</dbReference>
<evidence type="ECO:0000256" key="3">
    <source>
        <dbReference type="ARBA" id="ARBA00012121"/>
    </source>
</evidence>
<dbReference type="InterPro" id="IPR059117">
    <property type="entry name" value="APS_kinase_dom"/>
</dbReference>
<dbReference type="EMBL" id="LFYR01001803">
    <property type="protein sequence ID" value="KMZ59152.1"/>
    <property type="molecule type" value="Genomic_DNA"/>
</dbReference>
<keyword evidence="5 10" id="KW-0808">Transferase</keyword>
<dbReference type="HAMAP" id="MF_00065">
    <property type="entry name" value="Adenylyl_sulf_kinase"/>
    <property type="match status" value="1"/>
</dbReference>
<evidence type="ECO:0000313" key="12">
    <source>
        <dbReference type="EMBL" id="KMZ59152.1"/>
    </source>
</evidence>
<keyword evidence="13" id="KW-1185">Reference proteome</keyword>
<keyword evidence="4" id="KW-0028">Amino-acid biosynthesis</keyword>
<dbReference type="InterPro" id="IPR027417">
    <property type="entry name" value="P-loop_NTPase"/>
</dbReference>
<dbReference type="Gene3D" id="3.40.50.300">
    <property type="entry name" value="P-loop containing nucleotide triphosphate hydrolases"/>
    <property type="match status" value="1"/>
</dbReference>
<feature type="domain" description="APS kinase" evidence="11">
    <location>
        <begin position="124"/>
        <end position="273"/>
    </location>
</feature>
<dbReference type="GO" id="GO:0000103">
    <property type="term" value="P:sulfate assimilation"/>
    <property type="evidence" value="ECO:0000318"/>
    <property type="project" value="GO_Central"/>
</dbReference>
<evidence type="ECO:0000256" key="2">
    <source>
        <dbReference type="ARBA" id="ARBA00007008"/>
    </source>
</evidence>
<evidence type="ECO:0000256" key="10">
    <source>
        <dbReference type="RuleBase" id="RU004347"/>
    </source>
</evidence>
<dbReference type="GO" id="GO:0019344">
    <property type="term" value="P:cysteine biosynthetic process"/>
    <property type="evidence" value="ECO:0007669"/>
    <property type="project" value="UniProtKB-KW"/>
</dbReference>
<gene>
    <name evidence="12" type="ORF">ZOSMA_6G00830</name>
</gene>
<dbReference type="UniPathway" id="UPA00140">
    <property type="reaction ID" value="UER00205"/>
</dbReference>
<dbReference type="Proteomes" id="UP000036987">
    <property type="component" value="Unassembled WGS sequence"/>
</dbReference>
<comment type="pathway">
    <text evidence="1 10">Sulfur metabolism; hydrogen sulfide biosynthesis; sulfite from sulfate: step 2/3.</text>
</comment>
<dbReference type="FunFam" id="3.40.50.300:FF:000629">
    <property type="entry name" value="Adenylyl-sulfate kinase"/>
    <property type="match status" value="1"/>
</dbReference>
<dbReference type="PANTHER" id="PTHR11055">
    <property type="entry name" value="BIFUNCTIONAL 3'-PHOSPHOADENOSINE 5'-PHOSPHOSULFATE SYNTHASE"/>
    <property type="match status" value="1"/>
</dbReference>
<reference evidence="13" key="1">
    <citation type="journal article" date="2016" name="Nature">
        <title>The genome of the seagrass Zostera marina reveals angiosperm adaptation to the sea.</title>
        <authorList>
            <person name="Olsen J.L."/>
            <person name="Rouze P."/>
            <person name="Verhelst B."/>
            <person name="Lin Y.-C."/>
            <person name="Bayer T."/>
            <person name="Collen J."/>
            <person name="Dattolo E."/>
            <person name="De Paoli E."/>
            <person name="Dittami S."/>
            <person name="Maumus F."/>
            <person name="Michel G."/>
            <person name="Kersting A."/>
            <person name="Lauritano C."/>
            <person name="Lohaus R."/>
            <person name="Toepel M."/>
            <person name="Tonon T."/>
            <person name="Vanneste K."/>
            <person name="Amirebrahimi M."/>
            <person name="Brakel J."/>
            <person name="Bostroem C."/>
            <person name="Chovatia M."/>
            <person name="Grimwood J."/>
            <person name="Jenkins J.W."/>
            <person name="Jueterbock A."/>
            <person name="Mraz A."/>
            <person name="Stam W.T."/>
            <person name="Tice H."/>
            <person name="Bornberg-Bauer E."/>
            <person name="Green P.J."/>
            <person name="Pearson G.A."/>
            <person name="Procaccini G."/>
            <person name="Duarte C.M."/>
            <person name="Schmutz J."/>
            <person name="Reusch T.B.H."/>
            <person name="Van de Peer Y."/>
        </authorList>
    </citation>
    <scope>NUCLEOTIDE SEQUENCE [LARGE SCALE GENOMIC DNA]</scope>
    <source>
        <strain evidence="13">cv. Finnish</strain>
    </source>
</reference>
<dbReference type="Pfam" id="PF01583">
    <property type="entry name" value="APS_kinase"/>
    <property type="match status" value="1"/>
</dbReference>
<dbReference type="AlphaFoldDB" id="A0A0K9NT00"/>
<protein>
    <recommendedName>
        <fullName evidence="3 10">Adenylyl-sulfate kinase</fullName>
        <ecNumber evidence="3 10">2.7.1.25</ecNumber>
    </recommendedName>
</protein>
<dbReference type="GO" id="GO:0005737">
    <property type="term" value="C:cytoplasm"/>
    <property type="evidence" value="ECO:0007669"/>
    <property type="project" value="UniProtKB-ARBA"/>
</dbReference>
<evidence type="ECO:0000256" key="8">
    <source>
        <dbReference type="ARBA" id="ARBA00022840"/>
    </source>
</evidence>
<dbReference type="GO" id="GO:0004020">
    <property type="term" value="F:adenylylsulfate kinase activity"/>
    <property type="evidence" value="ECO:0000318"/>
    <property type="project" value="GO_Central"/>
</dbReference>
<dbReference type="SUPFAM" id="SSF52540">
    <property type="entry name" value="P-loop containing nucleoside triphosphate hydrolases"/>
    <property type="match status" value="1"/>
</dbReference>
<comment type="caution">
    <text evidence="12">The sequence shown here is derived from an EMBL/GenBank/DDBJ whole genome shotgun (WGS) entry which is preliminary data.</text>
</comment>
<keyword evidence="9" id="KW-0198">Cysteine biosynthesis</keyword>
<comment type="similarity">
    <text evidence="2 10">Belongs to the APS kinase family.</text>
</comment>
<accession>A0A0K9NT00</accession>
<dbReference type="OMA" id="LRITQME"/>
<evidence type="ECO:0000256" key="1">
    <source>
        <dbReference type="ARBA" id="ARBA00004806"/>
    </source>
</evidence>
<evidence type="ECO:0000256" key="7">
    <source>
        <dbReference type="ARBA" id="ARBA00022777"/>
    </source>
</evidence>